<feature type="region of interest" description="Disordered" evidence="1">
    <location>
        <begin position="183"/>
        <end position="215"/>
    </location>
</feature>
<evidence type="ECO:0000256" key="1">
    <source>
        <dbReference type="SAM" id="MobiDB-lite"/>
    </source>
</evidence>
<protein>
    <submittedName>
        <fullName evidence="2">Uncharacterized protein</fullName>
    </submittedName>
</protein>
<proteinExistence type="predicted"/>
<feature type="region of interest" description="Disordered" evidence="1">
    <location>
        <begin position="26"/>
        <end position="65"/>
    </location>
</feature>
<dbReference type="AlphaFoldDB" id="A0A8J2NSB8"/>
<comment type="caution">
    <text evidence="2">The sequence shown here is derived from an EMBL/GenBank/DDBJ whole genome shotgun (WGS) entry which is preliminary data.</text>
</comment>
<feature type="compositionally biased region" description="Acidic residues" evidence="1">
    <location>
        <begin position="201"/>
        <end position="213"/>
    </location>
</feature>
<feature type="compositionally biased region" description="Low complexity" evidence="1">
    <location>
        <begin position="28"/>
        <end position="38"/>
    </location>
</feature>
<feature type="compositionally biased region" description="Low complexity" evidence="1">
    <location>
        <begin position="191"/>
        <end position="200"/>
    </location>
</feature>
<evidence type="ECO:0000313" key="3">
    <source>
        <dbReference type="Proteomes" id="UP000708208"/>
    </source>
</evidence>
<organism evidence="2 3">
    <name type="scientific">Allacma fusca</name>
    <dbReference type="NCBI Taxonomy" id="39272"/>
    <lineage>
        <taxon>Eukaryota</taxon>
        <taxon>Metazoa</taxon>
        <taxon>Ecdysozoa</taxon>
        <taxon>Arthropoda</taxon>
        <taxon>Hexapoda</taxon>
        <taxon>Collembola</taxon>
        <taxon>Symphypleona</taxon>
        <taxon>Sminthuridae</taxon>
        <taxon>Allacma</taxon>
    </lineage>
</organism>
<reference evidence="2" key="1">
    <citation type="submission" date="2021-06" db="EMBL/GenBank/DDBJ databases">
        <authorList>
            <person name="Hodson N. C."/>
            <person name="Mongue J. A."/>
            <person name="Jaron S. K."/>
        </authorList>
    </citation>
    <scope>NUCLEOTIDE SEQUENCE</scope>
</reference>
<keyword evidence="3" id="KW-1185">Reference proteome</keyword>
<name>A0A8J2NSB8_9HEXA</name>
<feature type="region of interest" description="Disordered" evidence="1">
    <location>
        <begin position="131"/>
        <end position="161"/>
    </location>
</feature>
<accession>A0A8J2NSB8</accession>
<gene>
    <name evidence="2" type="ORF">AFUS01_LOCUS2650</name>
</gene>
<dbReference type="Proteomes" id="UP000708208">
    <property type="component" value="Unassembled WGS sequence"/>
</dbReference>
<evidence type="ECO:0000313" key="2">
    <source>
        <dbReference type="EMBL" id="CAG7678912.1"/>
    </source>
</evidence>
<sequence>MNLSCDDVCGDSAFKRLKKKVYQGDSFSSVGRSDLGDSGSDGGLPRRDLFGSKRRSDHWNLYEGNESPSKFLKIDENSSDEEVMQYKRKPGIVPVETVTSATVSDTNTQAIGEYSDSDESAVAVDYGTPKRKEEQIEEFTTPQKEPVGYEEESPLKTPVLRPFRPDMETSISEYVSPVKIVSAPKPEEETSSSSISGSQEFADDSTEELTEVEEISRRTSRERRWYSKSAYDIDDTVTLSLIVLRSSAMDDAGGRLDGTLVWTLCYDTTYDCERYIVFIEKPNKKIKRGICLRLFPPWLASSLPKLGEEVIHSADLYQIIVPTLLNISNEKIRNVLSNPSITYAKFMGSIPGQTGSQVLEYIPQLQYHTQTVRKQTSTFRKKVDVDAMIWMTFTSPDIFQVLVKDCDLVFTVIEIARRWFDGELKLNRFVRFSNLSYGTRITDQTYTPLFSVMRSLGSFQDSFFKFIWKPDSALIDLSDCPVPLPVIRHLRMSVRELQRARMDDTRVSTKGKIISMAKSELILGESSGVCLRVLLLSSFNRMELLKPSDIGKEVEIKFLRVSNETIYTLDQYSNVLLKE</sequence>
<dbReference type="EMBL" id="CAJVCH010015316">
    <property type="protein sequence ID" value="CAG7678912.1"/>
    <property type="molecule type" value="Genomic_DNA"/>
</dbReference>